<dbReference type="InterPro" id="IPR012677">
    <property type="entry name" value="Nucleotide-bd_a/b_plait_sf"/>
</dbReference>
<dbReference type="PROSITE" id="PS50102">
    <property type="entry name" value="RRM"/>
    <property type="match status" value="1"/>
</dbReference>
<dbReference type="EMBL" id="CAJPEV010000338">
    <property type="protein sequence ID" value="CAG0884181.1"/>
    <property type="molecule type" value="Genomic_DNA"/>
</dbReference>
<dbReference type="OrthoDB" id="10023235at2759"/>
<dbReference type="SUPFAM" id="SSF54928">
    <property type="entry name" value="RNA-binding domain, RBD"/>
    <property type="match status" value="1"/>
</dbReference>
<dbReference type="GO" id="GO:0003723">
    <property type="term" value="F:RNA binding"/>
    <property type="evidence" value="ECO:0007669"/>
    <property type="project" value="UniProtKB-UniRule"/>
</dbReference>
<dbReference type="Gene3D" id="3.30.70.330">
    <property type="match status" value="1"/>
</dbReference>
<dbReference type="EMBL" id="LR899855">
    <property type="protein sequence ID" value="CAD7242931.1"/>
    <property type="molecule type" value="Genomic_DNA"/>
</dbReference>
<sequence>MNRGEPRSRGVGRGGMGRGFGRGTYRVTSPEGSVHDVAVNRPKSRRRDLEGLFVTGKLYVRNVPCNNQDEIRIMFENFGELTNFFVFASRYETEDGQPLSDALVQYKTFREAEDALRNLHNCEPYFLDIEFAITDQEKAEGYTSGEDDSVIPTILWREEDVISVDIVVRRNVGIVTQFGIAPLNARPGTGHSIRSSVVLYRKS</sequence>
<feature type="region of interest" description="Disordered" evidence="3">
    <location>
        <begin position="1"/>
        <end position="33"/>
    </location>
</feature>
<protein>
    <recommendedName>
        <fullName evidence="4">RRM domain-containing protein</fullName>
    </recommendedName>
</protein>
<keyword evidence="1 2" id="KW-0694">RNA-binding</keyword>
<evidence type="ECO:0000313" key="6">
    <source>
        <dbReference type="Proteomes" id="UP000677054"/>
    </source>
</evidence>
<evidence type="ECO:0000256" key="1">
    <source>
        <dbReference type="ARBA" id="ARBA00022884"/>
    </source>
</evidence>
<reference evidence="5" key="1">
    <citation type="submission" date="2020-11" db="EMBL/GenBank/DDBJ databases">
        <authorList>
            <person name="Tran Van P."/>
        </authorList>
    </citation>
    <scope>NUCLEOTIDE SEQUENCE</scope>
</reference>
<evidence type="ECO:0000256" key="3">
    <source>
        <dbReference type="SAM" id="MobiDB-lite"/>
    </source>
</evidence>
<accession>A0A7R9A099</accession>
<organism evidence="5">
    <name type="scientific">Darwinula stevensoni</name>
    <dbReference type="NCBI Taxonomy" id="69355"/>
    <lineage>
        <taxon>Eukaryota</taxon>
        <taxon>Metazoa</taxon>
        <taxon>Ecdysozoa</taxon>
        <taxon>Arthropoda</taxon>
        <taxon>Crustacea</taxon>
        <taxon>Oligostraca</taxon>
        <taxon>Ostracoda</taxon>
        <taxon>Podocopa</taxon>
        <taxon>Podocopida</taxon>
        <taxon>Darwinulocopina</taxon>
        <taxon>Darwinuloidea</taxon>
        <taxon>Darwinulidae</taxon>
        <taxon>Darwinula</taxon>
    </lineage>
</organism>
<dbReference type="Pfam" id="PF00076">
    <property type="entry name" value="RRM_1"/>
    <property type="match status" value="1"/>
</dbReference>
<evidence type="ECO:0000259" key="4">
    <source>
        <dbReference type="PROSITE" id="PS50102"/>
    </source>
</evidence>
<dbReference type="InterPro" id="IPR000504">
    <property type="entry name" value="RRM_dom"/>
</dbReference>
<keyword evidence="6" id="KW-1185">Reference proteome</keyword>
<dbReference type="Proteomes" id="UP000677054">
    <property type="component" value="Unassembled WGS sequence"/>
</dbReference>
<evidence type="ECO:0000313" key="5">
    <source>
        <dbReference type="EMBL" id="CAD7242931.1"/>
    </source>
</evidence>
<feature type="compositionally biased region" description="Gly residues" evidence="3">
    <location>
        <begin position="11"/>
        <end position="22"/>
    </location>
</feature>
<dbReference type="AlphaFoldDB" id="A0A7R9A099"/>
<evidence type="ECO:0000256" key="2">
    <source>
        <dbReference type="PROSITE-ProRule" id="PRU00176"/>
    </source>
</evidence>
<dbReference type="InterPro" id="IPR035979">
    <property type="entry name" value="RBD_domain_sf"/>
</dbReference>
<feature type="domain" description="RRM" evidence="4">
    <location>
        <begin position="56"/>
        <end position="134"/>
    </location>
</feature>
<proteinExistence type="predicted"/>
<name>A0A7R9A099_9CRUS</name>
<dbReference type="CDD" id="cd00590">
    <property type="entry name" value="RRM_SF"/>
    <property type="match status" value="1"/>
</dbReference>
<gene>
    <name evidence="5" type="ORF">DSTB1V02_LOCUS2872</name>
</gene>